<accession>S7PCL6</accession>
<dbReference type="AlphaFoldDB" id="S7PCL6"/>
<comment type="function">
    <text evidence="7">GTP-binding protein involved in nucleocytoplasmic transport. Required for the import of protein into the nucleus and also for RNA export. Involved in chromatin condensation and control of cell cycle.</text>
</comment>
<evidence type="ECO:0000256" key="5">
    <source>
        <dbReference type="ARBA" id="ARBA00040533"/>
    </source>
</evidence>
<organism evidence="8 9">
    <name type="scientific">Myotis brandtii</name>
    <name type="common">Brandt's bat</name>
    <dbReference type="NCBI Taxonomy" id="109478"/>
    <lineage>
        <taxon>Eukaryota</taxon>
        <taxon>Metazoa</taxon>
        <taxon>Chordata</taxon>
        <taxon>Craniata</taxon>
        <taxon>Vertebrata</taxon>
        <taxon>Euteleostomi</taxon>
        <taxon>Mammalia</taxon>
        <taxon>Eutheria</taxon>
        <taxon>Laurasiatheria</taxon>
        <taxon>Chiroptera</taxon>
        <taxon>Yangochiroptera</taxon>
        <taxon>Vespertilionidae</taxon>
        <taxon>Myotis</taxon>
    </lineage>
</organism>
<keyword evidence="3 7" id="KW-0653">Protein transport</keyword>
<evidence type="ECO:0000313" key="8">
    <source>
        <dbReference type="EMBL" id="EPQ08008.1"/>
    </source>
</evidence>
<comment type="subcellular location">
    <subcellularLocation>
        <location evidence="7">Nucleus</location>
    </subcellularLocation>
</comment>
<evidence type="ECO:0000256" key="6">
    <source>
        <dbReference type="ARBA" id="ARBA00049117"/>
    </source>
</evidence>
<dbReference type="PROSITE" id="PS51418">
    <property type="entry name" value="RAN"/>
    <property type="match status" value="1"/>
</dbReference>
<dbReference type="InterPro" id="IPR002041">
    <property type="entry name" value="Ran_GTPase"/>
</dbReference>
<dbReference type="SUPFAM" id="SSF52540">
    <property type="entry name" value="P-loop containing nucleoside triphosphate hydrolases"/>
    <property type="match status" value="1"/>
</dbReference>
<evidence type="ECO:0000256" key="4">
    <source>
        <dbReference type="ARBA" id="ARBA00023134"/>
    </source>
</evidence>
<comment type="catalytic activity">
    <reaction evidence="6">
        <text>GTP + H2O = GDP + phosphate + H(+)</text>
        <dbReference type="Rhea" id="RHEA:19669"/>
        <dbReference type="ChEBI" id="CHEBI:15377"/>
        <dbReference type="ChEBI" id="CHEBI:15378"/>
        <dbReference type="ChEBI" id="CHEBI:37565"/>
        <dbReference type="ChEBI" id="CHEBI:43474"/>
        <dbReference type="ChEBI" id="CHEBI:58189"/>
    </reaction>
    <physiologicalReaction direction="left-to-right" evidence="6">
        <dbReference type="Rhea" id="RHEA:19670"/>
    </physiologicalReaction>
</comment>
<keyword evidence="4 7" id="KW-0342">GTP-binding</keyword>
<dbReference type="PANTHER" id="PTHR24071:SF0">
    <property type="entry name" value="GTP-BINDING NUCLEAR PROTEIN RAN"/>
    <property type="match status" value="1"/>
</dbReference>
<keyword evidence="7" id="KW-0539">Nucleus</keyword>
<dbReference type="InterPro" id="IPR001806">
    <property type="entry name" value="Small_GTPase"/>
</dbReference>
<keyword evidence="1 7" id="KW-0813">Transport</keyword>
<dbReference type="GO" id="GO:0005737">
    <property type="term" value="C:cytoplasm"/>
    <property type="evidence" value="ECO:0007669"/>
    <property type="project" value="TreeGrafter"/>
</dbReference>
<dbReference type="SMART" id="SM00173">
    <property type="entry name" value="RAS"/>
    <property type="match status" value="1"/>
</dbReference>
<dbReference type="Gene3D" id="3.40.50.300">
    <property type="entry name" value="P-loop containing nucleotide triphosphate hydrolases"/>
    <property type="match status" value="1"/>
</dbReference>
<dbReference type="EMBL" id="KE162391">
    <property type="protein sequence ID" value="EPQ08008.1"/>
    <property type="molecule type" value="Genomic_DNA"/>
</dbReference>
<dbReference type="GO" id="GO:0003924">
    <property type="term" value="F:GTPase activity"/>
    <property type="evidence" value="ECO:0007669"/>
    <property type="project" value="InterPro"/>
</dbReference>
<dbReference type="PRINTS" id="PR00627">
    <property type="entry name" value="GTPRANTC4"/>
</dbReference>
<keyword evidence="2 7" id="KW-0547">Nucleotide-binding</keyword>
<keyword evidence="9" id="KW-1185">Reference proteome</keyword>
<dbReference type="PANTHER" id="PTHR24071">
    <property type="entry name" value="RAN GTPASE"/>
    <property type="match status" value="1"/>
</dbReference>
<protein>
    <recommendedName>
        <fullName evidence="5 7">GTP-binding nuclear protein Ran</fullName>
    </recommendedName>
</protein>
<reference evidence="8 9" key="1">
    <citation type="journal article" date="2013" name="Nat. Commun.">
        <title>Genome analysis reveals insights into physiology and longevity of the Brandt's bat Myotis brandtii.</title>
        <authorList>
            <person name="Seim I."/>
            <person name="Fang X."/>
            <person name="Xiong Z."/>
            <person name="Lobanov A.V."/>
            <person name="Huang Z."/>
            <person name="Ma S."/>
            <person name="Feng Y."/>
            <person name="Turanov A.A."/>
            <person name="Zhu Y."/>
            <person name="Lenz T.L."/>
            <person name="Gerashchenko M.V."/>
            <person name="Fan D."/>
            <person name="Hee Yim S."/>
            <person name="Yao X."/>
            <person name="Jordan D."/>
            <person name="Xiong Y."/>
            <person name="Ma Y."/>
            <person name="Lyapunov A.N."/>
            <person name="Chen G."/>
            <person name="Kulakova O.I."/>
            <person name="Sun Y."/>
            <person name="Lee S.G."/>
            <person name="Bronson R.T."/>
            <person name="Moskalev A.A."/>
            <person name="Sunyaev S.R."/>
            <person name="Zhang G."/>
            <person name="Krogh A."/>
            <person name="Wang J."/>
            <person name="Gladyshev V.N."/>
        </authorList>
    </citation>
    <scope>NUCLEOTIDE SEQUENCE [LARGE SCALE GENOMIC DNA]</scope>
</reference>
<dbReference type="GO" id="GO:0005634">
    <property type="term" value="C:nucleus"/>
    <property type="evidence" value="ECO:0007669"/>
    <property type="project" value="UniProtKB-SubCell"/>
</dbReference>
<dbReference type="GO" id="GO:0005525">
    <property type="term" value="F:GTP binding"/>
    <property type="evidence" value="ECO:0007669"/>
    <property type="project" value="UniProtKB-KW"/>
</dbReference>
<dbReference type="GO" id="GO:0000054">
    <property type="term" value="P:ribosomal subunit export from nucleus"/>
    <property type="evidence" value="ECO:0007669"/>
    <property type="project" value="TreeGrafter"/>
</dbReference>
<sequence>MTWVKHHLAGEFEKKYVATLGMEVHSLVCHTDKGNTAGQEKFRGLRDGGDIQAQRAITMFEVTSRVTEKNVPNWHRHLVRVCENIPIVLCGNKVDIEDRKVRQNQWSSPKGESPVLRHFCQEERQLWKALPLACWKANWRPSLGVCCRACSCPSRGGRGPSTGSAV</sequence>
<dbReference type="Proteomes" id="UP000052978">
    <property type="component" value="Unassembled WGS sequence"/>
</dbReference>
<evidence type="ECO:0000256" key="3">
    <source>
        <dbReference type="ARBA" id="ARBA00022927"/>
    </source>
</evidence>
<dbReference type="SMART" id="SM00175">
    <property type="entry name" value="RAB"/>
    <property type="match status" value="1"/>
</dbReference>
<dbReference type="GO" id="GO:0006606">
    <property type="term" value="P:protein import into nucleus"/>
    <property type="evidence" value="ECO:0007669"/>
    <property type="project" value="TreeGrafter"/>
</dbReference>
<dbReference type="InterPro" id="IPR027417">
    <property type="entry name" value="P-loop_NTPase"/>
</dbReference>
<evidence type="ECO:0000256" key="2">
    <source>
        <dbReference type="ARBA" id="ARBA00022741"/>
    </source>
</evidence>
<gene>
    <name evidence="8" type="ORF">D623_10008289</name>
</gene>
<comment type="similarity">
    <text evidence="7">Belongs to the small GTPase superfamily. Ran family.</text>
</comment>
<dbReference type="Pfam" id="PF00071">
    <property type="entry name" value="Ras"/>
    <property type="match status" value="1"/>
</dbReference>
<evidence type="ECO:0000256" key="1">
    <source>
        <dbReference type="ARBA" id="ARBA00022448"/>
    </source>
</evidence>
<name>S7PCL6_MYOBR</name>
<evidence type="ECO:0000256" key="7">
    <source>
        <dbReference type="RuleBase" id="RU363057"/>
    </source>
</evidence>
<dbReference type="SMART" id="SM00176">
    <property type="entry name" value="RAN"/>
    <property type="match status" value="1"/>
</dbReference>
<proteinExistence type="inferred from homology"/>
<evidence type="ECO:0000313" key="9">
    <source>
        <dbReference type="Proteomes" id="UP000052978"/>
    </source>
</evidence>